<dbReference type="GO" id="GO:0005198">
    <property type="term" value="F:structural molecule activity"/>
    <property type="evidence" value="ECO:0007669"/>
    <property type="project" value="InterPro"/>
</dbReference>
<evidence type="ECO:0000256" key="2">
    <source>
        <dbReference type="ARBA" id="ARBA00004613"/>
    </source>
</evidence>
<dbReference type="AlphaFoldDB" id="T0YR18"/>
<reference evidence="7" key="2">
    <citation type="journal article" date="2014" name="ISME J.">
        <title>Microbial stratification in low pH oxic and suboxic macroscopic growths along an acid mine drainage.</title>
        <authorList>
            <person name="Mendez-Garcia C."/>
            <person name="Mesa V."/>
            <person name="Sprenger R.R."/>
            <person name="Richter M."/>
            <person name="Diez M.S."/>
            <person name="Solano J."/>
            <person name="Bargiela R."/>
            <person name="Golyshina O.V."/>
            <person name="Manteca A."/>
            <person name="Ramos J.L."/>
            <person name="Gallego J.R."/>
            <person name="Llorente I."/>
            <person name="Martins Dos Santos V.A."/>
            <person name="Jensen O.N."/>
            <person name="Pelaez A.I."/>
            <person name="Sanchez J."/>
            <person name="Ferrer M."/>
        </authorList>
    </citation>
    <scope>NUCLEOTIDE SEQUENCE</scope>
</reference>
<dbReference type="EMBL" id="AUZX01013855">
    <property type="protein sequence ID" value="EQD34247.1"/>
    <property type="molecule type" value="Genomic_DNA"/>
</dbReference>
<feature type="domain" description="Flagellar hook-associated protein FlgK helical" evidence="6">
    <location>
        <begin position="2"/>
        <end position="128"/>
    </location>
</feature>
<dbReference type="InterPro" id="IPR002371">
    <property type="entry name" value="FlgK"/>
</dbReference>
<evidence type="ECO:0000256" key="3">
    <source>
        <dbReference type="ARBA" id="ARBA00009677"/>
    </source>
</evidence>
<keyword evidence="7" id="KW-0969">Cilium</keyword>
<evidence type="ECO:0000256" key="4">
    <source>
        <dbReference type="ARBA" id="ARBA00022525"/>
    </source>
</evidence>
<dbReference type="PANTHER" id="PTHR30033:SF2">
    <property type="entry name" value="FLAGELLAR HOOK PROTEIN"/>
    <property type="match status" value="1"/>
</dbReference>
<feature type="non-terminal residue" evidence="7">
    <location>
        <position position="1"/>
    </location>
</feature>
<keyword evidence="5" id="KW-0975">Bacterial flagellum</keyword>
<dbReference type="GO" id="GO:0044780">
    <property type="term" value="P:bacterial-type flagellum assembly"/>
    <property type="evidence" value="ECO:0007669"/>
    <property type="project" value="InterPro"/>
</dbReference>
<comment type="subcellular location">
    <subcellularLocation>
        <location evidence="1">Bacterial flagellum</location>
    </subcellularLocation>
    <subcellularLocation>
        <location evidence="2">Secreted</location>
    </subcellularLocation>
</comment>
<accession>T0YR18</accession>
<keyword evidence="7" id="KW-0282">Flagellum</keyword>
<keyword evidence="7" id="KW-0966">Cell projection</keyword>
<keyword evidence="4" id="KW-0964">Secreted</keyword>
<dbReference type="GO" id="GO:0005576">
    <property type="term" value="C:extracellular region"/>
    <property type="evidence" value="ECO:0007669"/>
    <property type="project" value="UniProtKB-SubCell"/>
</dbReference>
<evidence type="ECO:0000313" key="7">
    <source>
        <dbReference type="EMBL" id="EQD34247.1"/>
    </source>
</evidence>
<feature type="non-terminal residue" evidence="7">
    <location>
        <position position="131"/>
    </location>
</feature>
<comment type="caution">
    <text evidence="7">The sequence shown here is derived from an EMBL/GenBank/DDBJ whole genome shotgun (WGS) entry which is preliminary data.</text>
</comment>
<reference evidence="7" key="1">
    <citation type="submission" date="2013-08" db="EMBL/GenBank/DDBJ databases">
        <authorList>
            <person name="Mendez C."/>
            <person name="Richter M."/>
            <person name="Ferrer M."/>
            <person name="Sanchez J."/>
        </authorList>
    </citation>
    <scope>NUCLEOTIDE SEQUENCE</scope>
</reference>
<evidence type="ECO:0000259" key="6">
    <source>
        <dbReference type="Pfam" id="PF22638"/>
    </source>
</evidence>
<comment type="similarity">
    <text evidence="3">Belongs to the flagella basal body rod proteins family.</text>
</comment>
<organism evidence="7">
    <name type="scientific">mine drainage metagenome</name>
    <dbReference type="NCBI Taxonomy" id="410659"/>
    <lineage>
        <taxon>unclassified sequences</taxon>
        <taxon>metagenomes</taxon>
        <taxon>ecological metagenomes</taxon>
    </lineage>
</organism>
<gene>
    <name evidence="7" type="ORF">B1A_18775</name>
</gene>
<protein>
    <submittedName>
        <fullName evidence="7">Flagellar hook-associated protein FlgK</fullName>
    </submittedName>
</protein>
<dbReference type="Pfam" id="PF22638">
    <property type="entry name" value="FlgK_D1"/>
    <property type="match status" value="1"/>
</dbReference>
<evidence type="ECO:0000256" key="5">
    <source>
        <dbReference type="ARBA" id="ARBA00023143"/>
    </source>
</evidence>
<dbReference type="GO" id="GO:0009424">
    <property type="term" value="C:bacterial-type flagellum hook"/>
    <property type="evidence" value="ECO:0007669"/>
    <property type="project" value="InterPro"/>
</dbReference>
<name>T0YR18_9ZZZZ</name>
<dbReference type="InterPro" id="IPR053927">
    <property type="entry name" value="FlgK_helical"/>
</dbReference>
<sequence>HEMAGLYSQSRDRLGQMVQEDVARVNVDLGKIAALNRQIIKARSGGESPNTLIDQRSVLASKVSKALNAHFFQDRKGAMTLHLGGQISVSDVENGTLSSRIDPVTDTVRILIDPPGHSGSGPIDITDRIKG</sequence>
<dbReference type="PANTHER" id="PTHR30033">
    <property type="entry name" value="FLAGELLAR HOOK-ASSOCIATED PROTEIN 1"/>
    <property type="match status" value="1"/>
</dbReference>
<proteinExistence type="inferred from homology"/>
<evidence type="ECO:0000256" key="1">
    <source>
        <dbReference type="ARBA" id="ARBA00004365"/>
    </source>
</evidence>